<sequence>MSTDLGLDTLLVRLALSLAAGALLGWNREELGHPAGLRTMVLICLAACTAMLLANWLLAHTVTPDTTVLRLDLMRLAQGVLAGIGFIGAGTILKQGNIVRGVTTAAAVWLATVVGLCFGAGAWPLGTAATVGGLLVLQGLKWVETILRRRSYGSVTVEFDAGRTSHAAILAVLEAHGLGLSSVTIEQAGSTGRVIGLGAHRARGSAWSLALLAALHETPGVERVVWEEAA</sequence>
<keyword evidence="6 7" id="KW-0472">Membrane</keyword>
<keyword evidence="7" id="KW-0997">Cell inner membrane</keyword>
<dbReference type="RefSeq" id="WP_142581122.1">
    <property type="nucleotide sequence ID" value="NZ_CABFPH010000001.1"/>
</dbReference>
<evidence type="ECO:0000256" key="1">
    <source>
        <dbReference type="ARBA" id="ARBA00004651"/>
    </source>
</evidence>
<dbReference type="EMBL" id="CABFPH010000001">
    <property type="protein sequence ID" value="VUD69528.1"/>
    <property type="molecule type" value="Genomic_DNA"/>
</dbReference>
<dbReference type="AlphaFoldDB" id="A0A509E5W6"/>
<dbReference type="PANTHER" id="PTHR33778">
    <property type="entry name" value="PROTEIN MGTC"/>
    <property type="match status" value="1"/>
</dbReference>
<dbReference type="Pfam" id="PF02308">
    <property type="entry name" value="MgtC"/>
    <property type="match status" value="1"/>
</dbReference>
<comment type="similarity">
    <text evidence="2 7">Belongs to the MgtC/SapB family.</text>
</comment>
<proteinExistence type="inferred from homology"/>
<dbReference type="GO" id="GO:0005886">
    <property type="term" value="C:plasma membrane"/>
    <property type="evidence" value="ECO:0007669"/>
    <property type="project" value="UniProtKB-SubCell"/>
</dbReference>
<gene>
    <name evidence="9" type="ORF">MET9862_00078</name>
</gene>
<keyword evidence="5 7" id="KW-1133">Transmembrane helix</keyword>
<dbReference type="InterPro" id="IPR049177">
    <property type="entry name" value="MgtC_SapB_SrpB_YhiD_N"/>
</dbReference>
<feature type="transmembrane region" description="Helical" evidence="7">
    <location>
        <begin position="73"/>
        <end position="93"/>
    </location>
</feature>
<accession>A0A509E5W6</accession>
<evidence type="ECO:0000256" key="4">
    <source>
        <dbReference type="ARBA" id="ARBA00022692"/>
    </source>
</evidence>
<evidence type="ECO:0000256" key="7">
    <source>
        <dbReference type="RuleBase" id="RU365041"/>
    </source>
</evidence>
<evidence type="ECO:0000313" key="9">
    <source>
        <dbReference type="EMBL" id="VUD69528.1"/>
    </source>
</evidence>
<protein>
    <recommendedName>
        <fullName evidence="7">Protein MgtC</fullName>
    </recommendedName>
</protein>
<organism evidence="9 10">
    <name type="scientific">Methylobacterium symbioticum</name>
    <dbReference type="NCBI Taxonomy" id="2584084"/>
    <lineage>
        <taxon>Bacteria</taxon>
        <taxon>Pseudomonadati</taxon>
        <taxon>Pseudomonadota</taxon>
        <taxon>Alphaproteobacteria</taxon>
        <taxon>Hyphomicrobiales</taxon>
        <taxon>Methylobacteriaceae</taxon>
        <taxon>Methylobacterium</taxon>
    </lineage>
</organism>
<feature type="transmembrane region" description="Helical" evidence="7">
    <location>
        <begin position="6"/>
        <end position="27"/>
    </location>
</feature>
<dbReference type="PRINTS" id="PR01837">
    <property type="entry name" value="MGTCSAPBPROT"/>
</dbReference>
<keyword evidence="4 7" id="KW-0812">Transmembrane</keyword>
<evidence type="ECO:0000256" key="5">
    <source>
        <dbReference type="ARBA" id="ARBA00022989"/>
    </source>
</evidence>
<dbReference type="Proteomes" id="UP000410984">
    <property type="component" value="Unassembled WGS sequence"/>
</dbReference>
<keyword evidence="10" id="KW-1185">Reference proteome</keyword>
<evidence type="ECO:0000256" key="2">
    <source>
        <dbReference type="ARBA" id="ARBA00009298"/>
    </source>
</evidence>
<feature type="domain" description="MgtC/SapB/SrpB/YhiD N-terminal" evidence="8">
    <location>
        <begin position="14"/>
        <end position="145"/>
    </location>
</feature>
<feature type="transmembrane region" description="Helical" evidence="7">
    <location>
        <begin position="39"/>
        <end position="58"/>
    </location>
</feature>
<evidence type="ECO:0000256" key="3">
    <source>
        <dbReference type="ARBA" id="ARBA00022475"/>
    </source>
</evidence>
<reference evidence="9 10" key="1">
    <citation type="submission" date="2019-06" db="EMBL/GenBank/DDBJ databases">
        <authorList>
            <person name="Rodrigo-Torres L."/>
            <person name="Arahal R. D."/>
            <person name="Lucena T."/>
        </authorList>
    </citation>
    <scope>NUCLEOTIDE SEQUENCE [LARGE SCALE GENOMIC DNA]</scope>
    <source>
        <strain evidence="9 10">SB0023/3</strain>
    </source>
</reference>
<comment type="subcellular location">
    <subcellularLocation>
        <location evidence="7">Cell inner membrane</location>
        <topology evidence="7">Multi-pass membrane protein</topology>
    </subcellularLocation>
    <subcellularLocation>
        <location evidence="1">Cell membrane</location>
        <topology evidence="1">Multi-pass membrane protein</topology>
    </subcellularLocation>
</comment>
<dbReference type="PANTHER" id="PTHR33778:SF1">
    <property type="entry name" value="MAGNESIUM TRANSPORTER YHID-RELATED"/>
    <property type="match status" value="1"/>
</dbReference>
<dbReference type="OrthoDB" id="9811198at2"/>
<dbReference type="InterPro" id="IPR003416">
    <property type="entry name" value="MgtC/SapB/SrpB/YhiD_fam"/>
</dbReference>
<evidence type="ECO:0000259" key="8">
    <source>
        <dbReference type="Pfam" id="PF02308"/>
    </source>
</evidence>
<name>A0A509E5W6_9HYPH</name>
<keyword evidence="3" id="KW-1003">Cell membrane</keyword>
<evidence type="ECO:0000313" key="10">
    <source>
        <dbReference type="Proteomes" id="UP000410984"/>
    </source>
</evidence>
<evidence type="ECO:0000256" key="6">
    <source>
        <dbReference type="ARBA" id="ARBA00023136"/>
    </source>
</evidence>
<feature type="transmembrane region" description="Helical" evidence="7">
    <location>
        <begin position="105"/>
        <end position="125"/>
    </location>
</feature>